<dbReference type="HOGENOM" id="CLU_1586017_0_0_1"/>
<dbReference type="AlphaFoldDB" id="C6H676"/>
<dbReference type="OMA" id="ILPWITT"/>
<evidence type="ECO:0000313" key="1">
    <source>
        <dbReference type="EMBL" id="EER43897.1"/>
    </source>
</evidence>
<accession>C6H676</accession>
<dbReference type="OrthoDB" id="10433871at2759"/>
<organism evidence="1 2">
    <name type="scientific">Ajellomyces capsulatus (strain H143)</name>
    <name type="common">Darling's disease fungus</name>
    <name type="synonym">Histoplasma capsulatum</name>
    <dbReference type="NCBI Taxonomy" id="544712"/>
    <lineage>
        <taxon>Eukaryota</taxon>
        <taxon>Fungi</taxon>
        <taxon>Dikarya</taxon>
        <taxon>Ascomycota</taxon>
        <taxon>Pezizomycotina</taxon>
        <taxon>Eurotiomycetes</taxon>
        <taxon>Eurotiomycetidae</taxon>
        <taxon>Onygenales</taxon>
        <taxon>Ajellomycetaceae</taxon>
        <taxon>Histoplasma</taxon>
    </lineage>
</organism>
<dbReference type="Proteomes" id="UP000002624">
    <property type="component" value="Unassembled WGS sequence"/>
</dbReference>
<sequence>MQGQILRSSFDPLQGLHATCDRLRVQAPSLAEDNVSPIFDASDNYVNGVYVPSWAAMHRNAILCLIREPVEILPWITTLSGPVIFSRSWTLALVPTWRTPSDGDHDSGVTGNFADFDMMRLDYSGSTLEGQLFTMRPLVERRDVLPSCALEYRYPSHVILIAELENDI</sequence>
<gene>
    <name evidence="1" type="ORF">HCDG_01927</name>
</gene>
<dbReference type="VEuPathDB" id="FungiDB:HCDG_01927"/>
<proteinExistence type="predicted"/>
<dbReference type="EMBL" id="GG692420">
    <property type="protein sequence ID" value="EER43897.1"/>
    <property type="molecule type" value="Genomic_DNA"/>
</dbReference>
<protein>
    <submittedName>
        <fullName evidence="1">Uncharacterized protein</fullName>
    </submittedName>
</protein>
<evidence type="ECO:0000313" key="2">
    <source>
        <dbReference type="Proteomes" id="UP000002624"/>
    </source>
</evidence>
<name>C6H676_AJECH</name>
<reference evidence="2" key="1">
    <citation type="submission" date="2009-05" db="EMBL/GenBank/DDBJ databases">
        <title>The genome sequence of Ajellomyces capsulatus strain H143.</title>
        <authorList>
            <person name="Champion M."/>
            <person name="Cuomo C.A."/>
            <person name="Ma L.-J."/>
            <person name="Henn M.R."/>
            <person name="Sil A."/>
            <person name="Goldman B."/>
            <person name="Young S.K."/>
            <person name="Kodira C.D."/>
            <person name="Zeng Q."/>
            <person name="Koehrsen M."/>
            <person name="Alvarado L."/>
            <person name="Berlin A.M."/>
            <person name="Borenstein D."/>
            <person name="Chen Z."/>
            <person name="Engels R."/>
            <person name="Freedman E."/>
            <person name="Gellesch M."/>
            <person name="Goldberg J."/>
            <person name="Griggs A."/>
            <person name="Gujja S."/>
            <person name="Heiman D.I."/>
            <person name="Hepburn T.A."/>
            <person name="Howarth C."/>
            <person name="Jen D."/>
            <person name="Larson L."/>
            <person name="Lewis B."/>
            <person name="Mehta T."/>
            <person name="Park D."/>
            <person name="Pearson M."/>
            <person name="Roberts A."/>
            <person name="Saif S."/>
            <person name="Shea T.D."/>
            <person name="Shenoy N."/>
            <person name="Sisk P."/>
            <person name="Stolte C."/>
            <person name="Sykes S."/>
            <person name="Walk T."/>
            <person name="White J."/>
            <person name="Yandava C."/>
            <person name="Klein B."/>
            <person name="McEwen J.G."/>
            <person name="Puccia R."/>
            <person name="Goldman G.H."/>
            <person name="Felipe M.S."/>
            <person name="Nino-Vega G."/>
            <person name="San-Blas G."/>
            <person name="Taylor J.W."/>
            <person name="Mendoza L."/>
            <person name="Galagan J.E."/>
            <person name="Nusbaum C."/>
            <person name="Birren B.W."/>
        </authorList>
    </citation>
    <scope>NUCLEOTIDE SEQUENCE [LARGE SCALE GENOMIC DNA]</scope>
    <source>
        <strain evidence="2">H143</strain>
    </source>
</reference>